<dbReference type="Proteomes" id="UP000190989">
    <property type="component" value="Unassembled WGS sequence"/>
</dbReference>
<comment type="similarity">
    <text evidence="1">Belongs to the short-chain dehydrogenases/reductases (SDR) family.</text>
</comment>
<dbReference type="EMBL" id="FVZE01000013">
    <property type="protein sequence ID" value="SLK10988.1"/>
    <property type="molecule type" value="Genomic_DNA"/>
</dbReference>
<evidence type="ECO:0000313" key="3">
    <source>
        <dbReference type="EMBL" id="SLK10988.1"/>
    </source>
</evidence>
<evidence type="ECO:0000256" key="1">
    <source>
        <dbReference type="ARBA" id="ARBA00006484"/>
    </source>
</evidence>
<name>A0A1U6ISK9_9SPHN</name>
<keyword evidence="4" id="KW-1185">Reference proteome</keyword>
<accession>A0A1U6ISK9</accession>
<evidence type="ECO:0000256" key="2">
    <source>
        <dbReference type="ARBA" id="ARBA00023002"/>
    </source>
</evidence>
<dbReference type="GO" id="GO:0016491">
    <property type="term" value="F:oxidoreductase activity"/>
    <property type="evidence" value="ECO:0007669"/>
    <property type="project" value="UniProtKB-KW"/>
</dbReference>
<dbReference type="RefSeq" id="WP_054948259.1">
    <property type="nucleotide sequence ID" value="NZ_FVZE01000013.1"/>
</dbReference>
<sequence length="253" mass="26306">MDLGLKGKKAILLGANGGIGRVVARTLAAEGCDVAICGRSQGKVDNVIGEIQSHGVNAYGEALDVTDPAAVPAFVEKAADTLGGCDIFISFTSANPGQDTDEGWQTILNADILPMRRGIAAARPFLAKSEDGSIVCISSTGAVEEFMGVQPYNSIKAAVMNYCAAMSQSFAAEGIRANCITPGPVWTEDGPWAHIKDAMPDFYNQIVGAIPAGRMTTGEELANAIVFTASPACKAMTGANIVIDGGFTKRVQF</sequence>
<dbReference type="Pfam" id="PF13561">
    <property type="entry name" value="adh_short_C2"/>
    <property type="match status" value="1"/>
</dbReference>
<protein>
    <submittedName>
        <fullName evidence="3">3-oxoacyl-[acyl-carrier protein] reductase</fullName>
    </submittedName>
</protein>
<dbReference type="InterPro" id="IPR002347">
    <property type="entry name" value="SDR_fam"/>
</dbReference>
<dbReference type="Gene3D" id="3.40.50.720">
    <property type="entry name" value="NAD(P)-binding Rossmann-like Domain"/>
    <property type="match status" value="1"/>
</dbReference>
<gene>
    <name evidence="3" type="ORF">SAMN06295987_11330</name>
</gene>
<dbReference type="SUPFAM" id="SSF51735">
    <property type="entry name" value="NAD(P)-binding Rossmann-fold domains"/>
    <property type="match status" value="1"/>
</dbReference>
<dbReference type="STRING" id="428990.SAMN06295987_11330"/>
<dbReference type="PANTHER" id="PTHR43943">
    <property type="entry name" value="DEHYDROGENASE/REDUCTASE (SDR FAMILY) MEMBER 4"/>
    <property type="match status" value="1"/>
</dbReference>
<organism evidence="3 4">
    <name type="scientific">Novosphingobium mathurense</name>
    <dbReference type="NCBI Taxonomy" id="428990"/>
    <lineage>
        <taxon>Bacteria</taxon>
        <taxon>Pseudomonadati</taxon>
        <taxon>Pseudomonadota</taxon>
        <taxon>Alphaproteobacteria</taxon>
        <taxon>Sphingomonadales</taxon>
        <taxon>Sphingomonadaceae</taxon>
        <taxon>Novosphingobium</taxon>
    </lineage>
</organism>
<dbReference type="PANTHER" id="PTHR43943:SF17">
    <property type="entry name" value="3-PHENYLPROPIONATE-DIHYDRODIOL_CINNAMIC ACID-DIHYDRODIOL DEHYDROGENASE"/>
    <property type="match status" value="1"/>
</dbReference>
<evidence type="ECO:0000313" key="4">
    <source>
        <dbReference type="Proteomes" id="UP000190989"/>
    </source>
</evidence>
<dbReference type="CDD" id="cd05233">
    <property type="entry name" value="SDR_c"/>
    <property type="match status" value="1"/>
</dbReference>
<dbReference type="InterPro" id="IPR036291">
    <property type="entry name" value="NAD(P)-bd_dom_sf"/>
</dbReference>
<dbReference type="PRINTS" id="PR00081">
    <property type="entry name" value="GDHRDH"/>
</dbReference>
<keyword evidence="2" id="KW-0560">Oxidoreductase</keyword>
<dbReference type="AlphaFoldDB" id="A0A1U6ISK9"/>
<reference evidence="4" key="1">
    <citation type="submission" date="2017-02" db="EMBL/GenBank/DDBJ databases">
        <authorList>
            <person name="Varghese N."/>
            <person name="Submissions S."/>
        </authorList>
    </citation>
    <scope>NUCLEOTIDE SEQUENCE [LARGE SCALE GENOMIC DNA]</scope>
    <source>
        <strain evidence="4">SM117</strain>
    </source>
</reference>
<proteinExistence type="inferred from homology"/>